<evidence type="ECO:0000256" key="5">
    <source>
        <dbReference type="ARBA" id="ARBA00022519"/>
    </source>
</evidence>
<comment type="caution">
    <text evidence="18">The sequence shown here is derived from an EMBL/GenBank/DDBJ whole genome shotgun (WGS) entry which is preliminary data.</text>
</comment>
<dbReference type="InterPro" id="IPR003661">
    <property type="entry name" value="HisK_dim/P_dom"/>
</dbReference>
<dbReference type="SMART" id="SM00387">
    <property type="entry name" value="HATPase_c"/>
    <property type="match status" value="1"/>
</dbReference>
<evidence type="ECO:0000259" key="16">
    <source>
        <dbReference type="PROSITE" id="PS50109"/>
    </source>
</evidence>
<keyword evidence="14 15" id="KW-0472">Membrane</keyword>
<dbReference type="Pfam" id="PF00672">
    <property type="entry name" value="HAMP"/>
    <property type="match status" value="1"/>
</dbReference>
<dbReference type="SUPFAM" id="SSF55874">
    <property type="entry name" value="ATPase domain of HSP90 chaperone/DNA topoisomerase II/histidine kinase"/>
    <property type="match status" value="1"/>
</dbReference>
<dbReference type="PROSITE" id="PS50885">
    <property type="entry name" value="HAMP"/>
    <property type="match status" value="1"/>
</dbReference>
<evidence type="ECO:0000256" key="11">
    <source>
        <dbReference type="ARBA" id="ARBA00022840"/>
    </source>
</evidence>
<dbReference type="Pfam" id="PF00512">
    <property type="entry name" value="HisKA"/>
    <property type="match status" value="1"/>
</dbReference>
<dbReference type="Pfam" id="PF02518">
    <property type="entry name" value="HATPase_c"/>
    <property type="match status" value="1"/>
</dbReference>
<accession>A0ABW8ZA89</accession>
<evidence type="ECO:0000256" key="7">
    <source>
        <dbReference type="ARBA" id="ARBA00022679"/>
    </source>
</evidence>
<protein>
    <recommendedName>
        <fullName evidence="3">histidine kinase</fullName>
        <ecNumber evidence="3">2.7.13.3</ecNumber>
    </recommendedName>
</protein>
<keyword evidence="5" id="KW-0997">Cell inner membrane</keyword>
<dbReference type="Gene3D" id="1.10.8.500">
    <property type="entry name" value="HAMP domain in histidine kinase"/>
    <property type="match status" value="1"/>
</dbReference>
<dbReference type="Proteomes" id="UP001629214">
    <property type="component" value="Unassembled WGS sequence"/>
</dbReference>
<dbReference type="InterPro" id="IPR003594">
    <property type="entry name" value="HATPase_dom"/>
</dbReference>
<proteinExistence type="predicted"/>
<feature type="transmembrane region" description="Helical" evidence="15">
    <location>
        <begin position="229"/>
        <end position="249"/>
    </location>
</feature>
<evidence type="ECO:0000256" key="12">
    <source>
        <dbReference type="ARBA" id="ARBA00022989"/>
    </source>
</evidence>
<dbReference type="EC" id="2.7.13.3" evidence="3"/>
<name>A0ABW8ZA89_9BURK</name>
<dbReference type="GO" id="GO:0005524">
    <property type="term" value="F:ATP binding"/>
    <property type="evidence" value="ECO:0007669"/>
    <property type="project" value="UniProtKB-KW"/>
</dbReference>
<dbReference type="Gene3D" id="1.10.287.130">
    <property type="match status" value="1"/>
</dbReference>
<evidence type="ECO:0000256" key="6">
    <source>
        <dbReference type="ARBA" id="ARBA00022553"/>
    </source>
</evidence>
<dbReference type="SMART" id="SM00304">
    <property type="entry name" value="HAMP"/>
    <property type="match status" value="1"/>
</dbReference>
<reference evidence="18 19" key="1">
    <citation type="journal article" date="2024" name="Chem. Sci.">
        <title>Discovery of megapolipeptins by genome mining of a Burkholderiales bacteria collection.</title>
        <authorList>
            <person name="Paulo B.S."/>
            <person name="Recchia M.J.J."/>
            <person name="Lee S."/>
            <person name="Fergusson C.H."/>
            <person name="Romanowski S.B."/>
            <person name="Hernandez A."/>
            <person name="Krull N."/>
            <person name="Liu D.Y."/>
            <person name="Cavanagh H."/>
            <person name="Bos A."/>
            <person name="Gray C.A."/>
            <person name="Murphy B.T."/>
            <person name="Linington R.G."/>
            <person name="Eustaquio A.S."/>
        </authorList>
    </citation>
    <scope>NUCLEOTIDE SEQUENCE [LARGE SCALE GENOMIC DNA]</scope>
    <source>
        <strain evidence="18 19">RL21-008-BIB-B</strain>
    </source>
</reference>
<keyword evidence="8 15" id="KW-0812">Transmembrane</keyword>
<evidence type="ECO:0000256" key="15">
    <source>
        <dbReference type="SAM" id="Phobius"/>
    </source>
</evidence>
<dbReference type="PANTHER" id="PTHR44936">
    <property type="entry name" value="SENSOR PROTEIN CREC"/>
    <property type="match status" value="1"/>
</dbReference>
<evidence type="ECO:0000256" key="4">
    <source>
        <dbReference type="ARBA" id="ARBA00022475"/>
    </source>
</evidence>
<evidence type="ECO:0000256" key="3">
    <source>
        <dbReference type="ARBA" id="ARBA00012438"/>
    </source>
</evidence>
<evidence type="ECO:0000256" key="14">
    <source>
        <dbReference type="ARBA" id="ARBA00023136"/>
    </source>
</evidence>
<keyword evidence="9" id="KW-0547">Nucleotide-binding</keyword>
<evidence type="ECO:0000256" key="1">
    <source>
        <dbReference type="ARBA" id="ARBA00000085"/>
    </source>
</evidence>
<dbReference type="SUPFAM" id="SSF47384">
    <property type="entry name" value="Homodimeric domain of signal transducing histidine kinase"/>
    <property type="match status" value="1"/>
</dbReference>
<evidence type="ECO:0000313" key="19">
    <source>
        <dbReference type="Proteomes" id="UP001629214"/>
    </source>
</evidence>
<dbReference type="InterPro" id="IPR036097">
    <property type="entry name" value="HisK_dim/P_sf"/>
</dbReference>
<dbReference type="CDD" id="cd00082">
    <property type="entry name" value="HisKA"/>
    <property type="match status" value="1"/>
</dbReference>
<evidence type="ECO:0000259" key="17">
    <source>
        <dbReference type="PROSITE" id="PS50885"/>
    </source>
</evidence>
<dbReference type="Gene3D" id="3.30.565.10">
    <property type="entry name" value="Histidine kinase-like ATPase, C-terminal domain"/>
    <property type="match status" value="1"/>
</dbReference>
<evidence type="ECO:0000256" key="9">
    <source>
        <dbReference type="ARBA" id="ARBA00022741"/>
    </source>
</evidence>
<evidence type="ECO:0000313" key="18">
    <source>
        <dbReference type="EMBL" id="MFL9879891.1"/>
    </source>
</evidence>
<dbReference type="CDD" id="cd06225">
    <property type="entry name" value="HAMP"/>
    <property type="match status" value="1"/>
</dbReference>
<gene>
    <name evidence="18" type="ORF">PQR63_15940</name>
</gene>
<feature type="domain" description="Histidine kinase" evidence="16">
    <location>
        <begin position="308"/>
        <end position="509"/>
    </location>
</feature>
<comment type="subcellular location">
    <subcellularLocation>
        <location evidence="2">Cell inner membrane</location>
        <topology evidence="2">Multi-pass membrane protein</topology>
    </subcellularLocation>
</comment>
<sequence>MSGIPPPVLPAPPKALRRQYFPAVAHVLDWLLPNSLLGRLSVVMIFGVLVTQLAGGLIWAAQLRTKSEAETRIAAQHLAHSASGAIRYFMSLPSNYRPIMIQQLREMGGTRFFVNANTALVPIQPITQNSLADIAVESAEEALKSDLPFLPEFHLAFAWPDNLPVSDDGLKIGDLPDSWVQHILLIKPNPAPVLVIQTQIESGKWLYLAALMPNPYFLDSSNPLSLDRVVLQGLSLAAILLLTILVVRWTTRPLAALSDAAEAFGKGETVPELPETGSREFVKTARAFSGMRERIKRYLEDRERLFVSISHDLRTPITRLKLRTELLDDDDMRTEFHDDLDELDMMVKGALQSVKDSDIHENRTEVRLDALVARMIRDASMAGHEVAFEPAGISVMAKPLALKRAIGNLFDNALFYGEKVEIVIRQSQGVDGDMVEIELRDHGPGVPEDAMGSLFQPYLRLEHGRNLNSGGMGLGLGIARNIVQAHGGELLLRNHPQGGLIATIILPAK</sequence>
<dbReference type="InterPro" id="IPR036890">
    <property type="entry name" value="HATPase_C_sf"/>
</dbReference>
<dbReference type="InterPro" id="IPR005467">
    <property type="entry name" value="His_kinase_dom"/>
</dbReference>
<dbReference type="PRINTS" id="PR00344">
    <property type="entry name" value="BCTRLSENSOR"/>
</dbReference>
<evidence type="ECO:0000256" key="13">
    <source>
        <dbReference type="ARBA" id="ARBA00023012"/>
    </source>
</evidence>
<evidence type="ECO:0000256" key="10">
    <source>
        <dbReference type="ARBA" id="ARBA00022777"/>
    </source>
</evidence>
<evidence type="ECO:0000256" key="2">
    <source>
        <dbReference type="ARBA" id="ARBA00004429"/>
    </source>
</evidence>
<dbReference type="RefSeq" id="WP_408168979.1">
    <property type="nucleotide sequence ID" value="NZ_JAQQFR010000010.1"/>
</dbReference>
<dbReference type="InterPro" id="IPR003660">
    <property type="entry name" value="HAMP_dom"/>
</dbReference>
<feature type="domain" description="HAMP" evidence="17">
    <location>
        <begin position="248"/>
        <end position="300"/>
    </location>
</feature>
<organism evidence="18 19">
    <name type="scientific">Herbaspirillum rhizosphaerae</name>
    <dbReference type="NCBI Taxonomy" id="346179"/>
    <lineage>
        <taxon>Bacteria</taxon>
        <taxon>Pseudomonadati</taxon>
        <taxon>Pseudomonadota</taxon>
        <taxon>Betaproteobacteria</taxon>
        <taxon>Burkholderiales</taxon>
        <taxon>Oxalobacteraceae</taxon>
        <taxon>Herbaspirillum</taxon>
    </lineage>
</organism>
<evidence type="ECO:0000256" key="8">
    <source>
        <dbReference type="ARBA" id="ARBA00022692"/>
    </source>
</evidence>
<keyword evidence="7" id="KW-0808">Transferase</keyword>
<dbReference type="InterPro" id="IPR050980">
    <property type="entry name" value="2C_sensor_his_kinase"/>
</dbReference>
<comment type="catalytic activity">
    <reaction evidence="1">
        <text>ATP + protein L-histidine = ADP + protein N-phospho-L-histidine.</text>
        <dbReference type="EC" id="2.7.13.3"/>
    </reaction>
</comment>
<keyword evidence="11 18" id="KW-0067">ATP-binding</keyword>
<dbReference type="EMBL" id="JAQQFR010000010">
    <property type="protein sequence ID" value="MFL9879891.1"/>
    <property type="molecule type" value="Genomic_DNA"/>
</dbReference>
<dbReference type="InterPro" id="IPR004358">
    <property type="entry name" value="Sig_transdc_His_kin-like_C"/>
</dbReference>
<keyword evidence="13" id="KW-0902">Two-component regulatory system</keyword>
<dbReference type="PANTHER" id="PTHR44936:SF5">
    <property type="entry name" value="SENSOR HISTIDINE KINASE ENVZ"/>
    <property type="match status" value="1"/>
</dbReference>
<keyword evidence="19" id="KW-1185">Reference proteome</keyword>
<feature type="transmembrane region" description="Helical" evidence="15">
    <location>
        <begin position="36"/>
        <end position="60"/>
    </location>
</feature>
<keyword evidence="10" id="KW-0418">Kinase</keyword>
<keyword evidence="6" id="KW-0597">Phosphoprotein</keyword>
<keyword evidence="12 15" id="KW-1133">Transmembrane helix</keyword>
<dbReference type="PROSITE" id="PS50109">
    <property type="entry name" value="HIS_KIN"/>
    <property type="match status" value="1"/>
</dbReference>
<keyword evidence="4" id="KW-1003">Cell membrane</keyword>